<reference evidence="1" key="1">
    <citation type="journal article" date="2020" name="mSystems">
        <title>Genome- and Community-Level Interaction Insights into Carbon Utilization and Element Cycling Functions of Hydrothermarchaeota in Hydrothermal Sediment.</title>
        <authorList>
            <person name="Zhou Z."/>
            <person name="Liu Y."/>
            <person name="Xu W."/>
            <person name="Pan J."/>
            <person name="Luo Z.H."/>
            <person name="Li M."/>
        </authorList>
    </citation>
    <scope>NUCLEOTIDE SEQUENCE [LARGE SCALE GENOMIC DNA]</scope>
    <source>
        <strain evidence="1">SpSt-961</strain>
    </source>
</reference>
<proteinExistence type="predicted"/>
<accession>A0A7V3RGN0</accession>
<sequence length="253" mass="29680">MNLFQNIYLKALKRRFYKSFRPIGITKRDNFLISPPHRIKDFFKVLPVLGGIRKLGNVILLLPDTSAPYTKVFRPDYFQIVYWKEIPRVLTKEFESLKEELKKFSFNWLIELNPEANTALPNLIDAEKRITFYNKNVFPFYNILIKGGIEGLINFLQIPLVDPLTIFKFRKPELKPILKELPPVQPRLFFNRTSDKPEKSGEVQWTGSIVYHDKDNTPIEVGLKKLYLCDAYLGPDDELCELARIFKKELILV</sequence>
<protein>
    <submittedName>
        <fullName evidence="1">Uncharacterized protein</fullName>
    </submittedName>
</protein>
<dbReference type="EMBL" id="DTOZ01000062">
    <property type="protein sequence ID" value="HGE77842.1"/>
    <property type="molecule type" value="Genomic_DNA"/>
</dbReference>
<comment type="caution">
    <text evidence="1">The sequence shown here is derived from an EMBL/GenBank/DDBJ whole genome shotgun (WGS) entry which is preliminary data.</text>
</comment>
<dbReference type="AlphaFoldDB" id="A0A7V3RGN0"/>
<name>A0A7V3RGN0_UNCW3</name>
<evidence type="ECO:0000313" key="1">
    <source>
        <dbReference type="EMBL" id="HGE77842.1"/>
    </source>
</evidence>
<gene>
    <name evidence="1" type="ORF">ENX68_02430</name>
</gene>
<organism evidence="1">
    <name type="scientific">candidate division WOR-3 bacterium</name>
    <dbReference type="NCBI Taxonomy" id="2052148"/>
    <lineage>
        <taxon>Bacteria</taxon>
        <taxon>Bacteria division WOR-3</taxon>
    </lineage>
</organism>